<gene>
    <name evidence="5" type="ORF">BKA05_001195</name>
</gene>
<dbReference type="GO" id="GO:0005829">
    <property type="term" value="C:cytosol"/>
    <property type="evidence" value="ECO:0007669"/>
    <property type="project" value="TreeGrafter"/>
</dbReference>
<keyword evidence="1" id="KW-0805">Transcription regulation</keyword>
<dbReference type="GO" id="GO:0000976">
    <property type="term" value="F:transcription cis-regulatory region binding"/>
    <property type="evidence" value="ECO:0007669"/>
    <property type="project" value="TreeGrafter"/>
</dbReference>
<feature type="domain" description="HTH araC/xylS-type" evidence="4">
    <location>
        <begin position="222"/>
        <end position="318"/>
    </location>
</feature>
<dbReference type="PANTHER" id="PTHR47894:SF1">
    <property type="entry name" value="HTH-TYPE TRANSCRIPTIONAL REGULATOR VQSM"/>
    <property type="match status" value="1"/>
</dbReference>
<dbReference type="Proteomes" id="UP000537326">
    <property type="component" value="Unassembled WGS sequence"/>
</dbReference>
<keyword evidence="6" id="KW-1185">Reference proteome</keyword>
<evidence type="ECO:0000313" key="6">
    <source>
        <dbReference type="Proteomes" id="UP000537326"/>
    </source>
</evidence>
<evidence type="ECO:0000256" key="1">
    <source>
        <dbReference type="ARBA" id="ARBA00023015"/>
    </source>
</evidence>
<organism evidence="5 6">
    <name type="scientific">Nocardioides marinus</name>
    <dbReference type="NCBI Taxonomy" id="374514"/>
    <lineage>
        <taxon>Bacteria</taxon>
        <taxon>Bacillati</taxon>
        <taxon>Actinomycetota</taxon>
        <taxon>Actinomycetes</taxon>
        <taxon>Propionibacteriales</taxon>
        <taxon>Nocardioidaceae</taxon>
        <taxon>Nocardioides</taxon>
    </lineage>
</organism>
<evidence type="ECO:0000259" key="4">
    <source>
        <dbReference type="PROSITE" id="PS01124"/>
    </source>
</evidence>
<keyword evidence="2 5" id="KW-0238">DNA-binding</keyword>
<evidence type="ECO:0000313" key="5">
    <source>
        <dbReference type="EMBL" id="NYI09680.1"/>
    </source>
</evidence>
<accession>A0A7Y9YFT4</accession>
<evidence type="ECO:0000256" key="3">
    <source>
        <dbReference type="ARBA" id="ARBA00023163"/>
    </source>
</evidence>
<sequence length="319" mass="33743">MSERSLPSPGVTGWEFPRSAAGVRHLAGWAERAGLPVEPLLVGTGLVHDDLDRVGTVTAAQELQVARALARRAPHAAADVGRRYTAESFGVMGWAMRSSATVGDAVDVALRFIDLSFAFVIPVARLEGDQVVADLDAGALPADVRRWLLVRDTAAVATVLESLVPGGVGVVTSVEGDVATLAFSVAELDRPLVRDRGADRAAAEAACLGLADQHRDLPSTTADVRVLVAQRVRDGAPMGQVAAALGMTERTLRRRLAAEGTGYREVVDEVRSGLAARLLAVGLPVADVASRLGYAEPAALTHAHRRWTGEAPSRRRPRR</sequence>
<dbReference type="SMART" id="SM00342">
    <property type="entry name" value="HTH_ARAC"/>
    <property type="match status" value="1"/>
</dbReference>
<dbReference type="GO" id="GO:0003700">
    <property type="term" value="F:DNA-binding transcription factor activity"/>
    <property type="evidence" value="ECO:0007669"/>
    <property type="project" value="InterPro"/>
</dbReference>
<reference evidence="5 6" key="1">
    <citation type="submission" date="2020-07" db="EMBL/GenBank/DDBJ databases">
        <title>Sequencing the genomes of 1000 actinobacteria strains.</title>
        <authorList>
            <person name="Klenk H.-P."/>
        </authorList>
    </citation>
    <scope>NUCLEOTIDE SEQUENCE [LARGE SCALE GENOMIC DNA]</scope>
    <source>
        <strain evidence="5 6">DSM 18248</strain>
    </source>
</reference>
<name>A0A7Y9YFT4_9ACTN</name>
<dbReference type="SUPFAM" id="SSF46689">
    <property type="entry name" value="Homeodomain-like"/>
    <property type="match status" value="1"/>
</dbReference>
<dbReference type="InterPro" id="IPR018060">
    <property type="entry name" value="HTH_AraC"/>
</dbReference>
<dbReference type="EMBL" id="JACBZI010000001">
    <property type="protein sequence ID" value="NYI09680.1"/>
    <property type="molecule type" value="Genomic_DNA"/>
</dbReference>
<dbReference type="InterPro" id="IPR009057">
    <property type="entry name" value="Homeodomain-like_sf"/>
</dbReference>
<keyword evidence="3" id="KW-0804">Transcription</keyword>
<dbReference type="PANTHER" id="PTHR47894">
    <property type="entry name" value="HTH-TYPE TRANSCRIPTIONAL REGULATOR GADX"/>
    <property type="match status" value="1"/>
</dbReference>
<dbReference type="AlphaFoldDB" id="A0A7Y9YFT4"/>
<evidence type="ECO:0000256" key="2">
    <source>
        <dbReference type="ARBA" id="ARBA00023125"/>
    </source>
</evidence>
<proteinExistence type="predicted"/>
<comment type="caution">
    <text evidence="5">The sequence shown here is derived from an EMBL/GenBank/DDBJ whole genome shotgun (WGS) entry which is preliminary data.</text>
</comment>
<dbReference type="RefSeq" id="WP_179530617.1">
    <property type="nucleotide sequence ID" value="NZ_BAAAPP010000012.1"/>
</dbReference>
<dbReference type="Gene3D" id="1.10.10.60">
    <property type="entry name" value="Homeodomain-like"/>
    <property type="match status" value="1"/>
</dbReference>
<dbReference type="Pfam" id="PF12625">
    <property type="entry name" value="Arabinose_bd"/>
    <property type="match status" value="1"/>
</dbReference>
<dbReference type="InterPro" id="IPR032687">
    <property type="entry name" value="AraC-type_N"/>
</dbReference>
<dbReference type="Pfam" id="PF12833">
    <property type="entry name" value="HTH_18"/>
    <property type="match status" value="1"/>
</dbReference>
<dbReference type="PROSITE" id="PS01124">
    <property type="entry name" value="HTH_ARAC_FAMILY_2"/>
    <property type="match status" value="1"/>
</dbReference>
<protein>
    <submittedName>
        <fullName evidence="5">AraC-like DNA-binding protein</fullName>
    </submittedName>
</protein>